<evidence type="ECO:0000313" key="2">
    <source>
        <dbReference type="EMBL" id="SSA42019.1"/>
    </source>
</evidence>
<dbReference type="EMBL" id="UETC01000002">
    <property type="protein sequence ID" value="SSA42019.1"/>
    <property type="molecule type" value="Genomic_DNA"/>
</dbReference>
<dbReference type="Proteomes" id="UP000251571">
    <property type="component" value="Unassembled WGS sequence"/>
</dbReference>
<accession>A0A2Y9AHL3</accession>
<gene>
    <name evidence="1" type="ORF">BCF38_102666</name>
    <name evidence="2" type="ORF">SAMN05421539_102666</name>
</gene>
<evidence type="ECO:0000313" key="4">
    <source>
        <dbReference type="Proteomes" id="UP000251571"/>
    </source>
</evidence>
<sequence>MERLRPNSLDKVQGVPHVDRIAEIRGYLCMMVSDNSPE</sequence>
<organism evidence="2 4">
    <name type="scientific">Jannaschia seohaensis</name>
    <dbReference type="NCBI Taxonomy" id="475081"/>
    <lineage>
        <taxon>Bacteria</taxon>
        <taxon>Pseudomonadati</taxon>
        <taxon>Pseudomonadota</taxon>
        <taxon>Alphaproteobacteria</taxon>
        <taxon>Rhodobacterales</taxon>
        <taxon>Roseobacteraceae</taxon>
        <taxon>Jannaschia</taxon>
    </lineage>
</organism>
<reference evidence="2 4" key="1">
    <citation type="submission" date="2016-10" db="EMBL/GenBank/DDBJ databases">
        <authorList>
            <person name="Cai Z."/>
        </authorList>
    </citation>
    <scope>NUCLEOTIDE SEQUENCE [LARGE SCALE GENOMIC DNA]</scope>
    <source>
        <strain evidence="2 4">DSM 25227</strain>
    </source>
</reference>
<evidence type="ECO:0000313" key="3">
    <source>
        <dbReference type="Proteomes" id="UP000245839"/>
    </source>
</evidence>
<dbReference type="AlphaFoldDB" id="A0A2Y9AHL3"/>
<protein>
    <submittedName>
        <fullName evidence="2">Uncharacterized protein</fullName>
    </submittedName>
</protein>
<reference evidence="1 3" key="2">
    <citation type="submission" date="2018-03" db="EMBL/GenBank/DDBJ databases">
        <title>Genomic Encyclopedia of Archaeal and Bacterial Type Strains, Phase II (KMG-II): from individual species to whole genera.</title>
        <authorList>
            <person name="Goeker M."/>
        </authorList>
    </citation>
    <scope>NUCLEOTIDE SEQUENCE [LARGE SCALE GENOMIC DNA]</scope>
    <source>
        <strain evidence="1 3">DSM 25227</strain>
    </source>
</reference>
<dbReference type="Proteomes" id="UP000245839">
    <property type="component" value="Unassembled WGS sequence"/>
</dbReference>
<name>A0A2Y9AHL3_9RHOB</name>
<dbReference type="EMBL" id="QGDJ01000002">
    <property type="protein sequence ID" value="PWJ21413.1"/>
    <property type="molecule type" value="Genomic_DNA"/>
</dbReference>
<evidence type="ECO:0000313" key="1">
    <source>
        <dbReference type="EMBL" id="PWJ21413.1"/>
    </source>
</evidence>
<proteinExistence type="predicted"/>
<keyword evidence="3" id="KW-1185">Reference proteome</keyword>